<dbReference type="GO" id="GO:0016787">
    <property type="term" value="F:hydrolase activity"/>
    <property type="evidence" value="ECO:0007669"/>
    <property type="project" value="UniProtKB-KW"/>
</dbReference>
<dbReference type="EnsemblPlants" id="Kaladp0824s0019.1.v1.1">
    <property type="protein sequence ID" value="Kaladp0824s0019.1.v1.1"/>
    <property type="gene ID" value="Kaladp0824s0019.v1.1"/>
</dbReference>
<dbReference type="AlphaFoldDB" id="A0A7N0VHM6"/>
<dbReference type="GO" id="GO:0000967">
    <property type="term" value="P:rRNA 5'-end processing"/>
    <property type="evidence" value="ECO:0007669"/>
    <property type="project" value="TreeGrafter"/>
</dbReference>
<dbReference type="PANTHER" id="PTHR33317:SF1">
    <property type="entry name" value="POLYNUCLEOTIDYL TRANSFERASE, RIBONUCLEASE H-LIKE SUPERFAMILY PROTEIN"/>
    <property type="match status" value="1"/>
</dbReference>
<name>A0A7N0VHM6_KALFE</name>
<dbReference type="FunFam" id="3.30.420.140:FF:000008">
    <property type="entry name" value="Putative pre-16S rRNA nuclease"/>
    <property type="match status" value="1"/>
</dbReference>
<organism evidence="6 7">
    <name type="scientific">Kalanchoe fedtschenkoi</name>
    <name type="common">Lavender scallops</name>
    <name type="synonym">South American air plant</name>
    <dbReference type="NCBI Taxonomy" id="63787"/>
    <lineage>
        <taxon>Eukaryota</taxon>
        <taxon>Viridiplantae</taxon>
        <taxon>Streptophyta</taxon>
        <taxon>Embryophyta</taxon>
        <taxon>Tracheophyta</taxon>
        <taxon>Spermatophyta</taxon>
        <taxon>Magnoliopsida</taxon>
        <taxon>eudicotyledons</taxon>
        <taxon>Gunneridae</taxon>
        <taxon>Pentapetalae</taxon>
        <taxon>Saxifragales</taxon>
        <taxon>Crassulaceae</taxon>
        <taxon>Kalanchoe</taxon>
    </lineage>
</organism>
<evidence type="ECO:0000313" key="7">
    <source>
        <dbReference type="Proteomes" id="UP000594263"/>
    </source>
</evidence>
<dbReference type="SMART" id="SM00732">
    <property type="entry name" value="YqgFc"/>
    <property type="match status" value="1"/>
</dbReference>
<dbReference type="SUPFAM" id="SSF53098">
    <property type="entry name" value="Ribonuclease H-like"/>
    <property type="match status" value="1"/>
</dbReference>
<dbReference type="HAMAP" id="MF_00651">
    <property type="entry name" value="Nuclease_YqgF"/>
    <property type="match status" value="1"/>
</dbReference>
<dbReference type="CDD" id="cd16964">
    <property type="entry name" value="YqgF"/>
    <property type="match status" value="1"/>
</dbReference>
<dbReference type="OMA" id="YTYWDEC"/>
<dbReference type="Pfam" id="PF03652">
    <property type="entry name" value="RuvX"/>
    <property type="match status" value="1"/>
</dbReference>
<dbReference type="InterPro" id="IPR005227">
    <property type="entry name" value="YqgF"/>
</dbReference>
<keyword evidence="2" id="KW-0690">Ribosome biogenesis</keyword>
<evidence type="ECO:0000259" key="5">
    <source>
        <dbReference type="SMART" id="SM00732"/>
    </source>
</evidence>
<keyword evidence="4" id="KW-0378">Hydrolase</keyword>
<protein>
    <recommendedName>
        <fullName evidence="5">YqgF/RNase H-like domain-containing protein</fullName>
    </recommendedName>
</protein>
<dbReference type="Gramene" id="Kaladp0824s0019.1.v1.1">
    <property type="protein sequence ID" value="Kaladp0824s0019.1.v1.1"/>
    <property type="gene ID" value="Kaladp0824s0019.v1.1"/>
</dbReference>
<dbReference type="Proteomes" id="UP000594263">
    <property type="component" value="Unplaced"/>
</dbReference>
<dbReference type="InterPro" id="IPR037027">
    <property type="entry name" value="YqgF/RNaseH-like_dom_sf"/>
</dbReference>
<reference evidence="6" key="1">
    <citation type="submission" date="2021-01" db="UniProtKB">
        <authorList>
            <consortium name="EnsemblPlants"/>
        </authorList>
    </citation>
    <scope>IDENTIFICATION</scope>
</reference>
<evidence type="ECO:0000256" key="3">
    <source>
        <dbReference type="ARBA" id="ARBA00022722"/>
    </source>
</evidence>
<sequence>MMMKYVKPAALFRELVSPRKGRFVGLDVGDKYVGLAVSELDNKIATPFSVLLRKKSNIADIATDFQTMIKKLSLVGLVVGYPFHRQKSSPDAVQVKIFIENLAQTQKLEGVKYTYWDESFTSKGVDLLINSVEMHPLEYKTAVDKFAAVKILQEYLDQMNRKSVIQT</sequence>
<dbReference type="PANTHER" id="PTHR33317">
    <property type="entry name" value="POLYNUCLEOTIDYL TRANSFERASE, RIBONUCLEASE H-LIKE SUPERFAMILY PROTEIN"/>
    <property type="match status" value="1"/>
</dbReference>
<keyword evidence="1" id="KW-0963">Cytoplasm</keyword>
<dbReference type="InterPro" id="IPR006641">
    <property type="entry name" value="YqgF/RNaseH-like_dom"/>
</dbReference>
<dbReference type="InterPro" id="IPR012337">
    <property type="entry name" value="RNaseH-like_sf"/>
</dbReference>
<evidence type="ECO:0000256" key="1">
    <source>
        <dbReference type="ARBA" id="ARBA00022490"/>
    </source>
</evidence>
<keyword evidence="7" id="KW-1185">Reference proteome</keyword>
<dbReference type="Gene3D" id="3.30.420.140">
    <property type="entry name" value="YqgF/RNase H-like domain"/>
    <property type="match status" value="1"/>
</dbReference>
<accession>A0A7N0VHM6</accession>
<dbReference type="GO" id="GO:0004518">
    <property type="term" value="F:nuclease activity"/>
    <property type="evidence" value="ECO:0007669"/>
    <property type="project" value="UniProtKB-KW"/>
</dbReference>
<evidence type="ECO:0000256" key="2">
    <source>
        <dbReference type="ARBA" id="ARBA00022517"/>
    </source>
</evidence>
<evidence type="ECO:0000256" key="4">
    <source>
        <dbReference type="ARBA" id="ARBA00022801"/>
    </source>
</evidence>
<proteinExistence type="inferred from homology"/>
<evidence type="ECO:0000313" key="6">
    <source>
        <dbReference type="EnsemblPlants" id="Kaladp0824s0019.1.v1.1"/>
    </source>
</evidence>
<dbReference type="NCBIfam" id="TIGR00250">
    <property type="entry name" value="RNAse_H_YqgF"/>
    <property type="match status" value="1"/>
</dbReference>
<keyword evidence="3" id="KW-0540">Nuclease</keyword>
<feature type="domain" description="YqgF/RNase H-like" evidence="5">
    <location>
        <begin position="21"/>
        <end position="125"/>
    </location>
</feature>